<dbReference type="Pfam" id="PF16555">
    <property type="entry name" value="GramPos_pilinD1"/>
    <property type="match status" value="1"/>
</dbReference>
<dbReference type="InterPro" id="IPR041033">
    <property type="entry name" value="SpaA_PFL_dom_1"/>
</dbReference>
<dbReference type="Pfam" id="PF17802">
    <property type="entry name" value="SpaA"/>
    <property type="match status" value="1"/>
</dbReference>
<dbReference type="Gene3D" id="2.60.40.740">
    <property type="match status" value="1"/>
</dbReference>
<protein>
    <submittedName>
        <fullName evidence="9">SpaH/EbpB family LPXTG-anchored major pilin</fullName>
    </submittedName>
</protein>
<evidence type="ECO:0000313" key="9">
    <source>
        <dbReference type="EMBL" id="QQM67743.1"/>
    </source>
</evidence>
<dbReference type="InterPro" id="IPR032364">
    <property type="entry name" value="GramPos_pilinD1_N"/>
</dbReference>
<sequence length="583" mass="60335">MRTTTRLAAVRAAAAAGALAVGLAGLGATASAVDTLANIDDAKAAQATLTIHKHVKPAPGTTPGHPTGDKPQTASDPVEGVVFTAYKINNLDLSNQDNWENLAKHASTPLNSSVCDGTVVGAGLPGGLTVDTAKPIVFDKTSTAGEATKQLGLGAFLICETDTSGAKVKNADVRVIDKALPFIVALPYPNSKAAQGTASDWIYDVHSFPKNTVVNKPSKNVKVTEASHGLGTADQVTYTIDAVVPDVDDASENFKYFTIYDQLPKGASHVKISSVQIGTGVGGDGTLTAAQDVPADKYVKTVDEDTRFARVDFNQATQLTYLESVPGQTIRVTITAQQDNLSEAGTAENTGYLLVDTETKPYDPGNPPTVDEPPTGDGVPPLTPPQGDTPPKTTGDVPPLPTNKVVTTWGEVKVTKKDKASENLLKGATFQVFNAVEPYAQDCSNAVKSGDAISVLTKDSFTSDEHGVVTIPGLFVDEEKGTGDDAPTPDHNQRCYVLVETAAPAGYVLPDDTAAHTPITVVAGAAGDAGGNNHIVITNTKTAVPALPLTGASGQVLMMAGGAALVLLSAGTVLVARRREAQD</sequence>
<dbReference type="InterPro" id="IPR019931">
    <property type="entry name" value="LPXTG_anchor"/>
</dbReference>
<dbReference type="NCBIfam" id="TIGR01167">
    <property type="entry name" value="LPXTG_anchor"/>
    <property type="match status" value="1"/>
</dbReference>
<reference evidence="9 10" key="1">
    <citation type="submission" date="2020-12" db="EMBL/GenBank/DDBJ databases">
        <authorList>
            <person name="Zhou J."/>
        </authorList>
    </citation>
    <scope>NUCLEOTIDE SEQUENCE [LARGE SCALE GENOMIC DNA]</scope>
    <source>
        <strain evidence="9 10">CCUG 61299</strain>
    </source>
</reference>
<feature type="region of interest" description="Disordered" evidence="5">
    <location>
        <begin position="54"/>
        <end position="76"/>
    </location>
</feature>
<feature type="domain" description="Gram-positive cocci surface proteins LPxTG" evidence="8">
    <location>
        <begin position="547"/>
        <end position="583"/>
    </location>
</feature>
<evidence type="ECO:0000256" key="7">
    <source>
        <dbReference type="SAM" id="SignalP"/>
    </source>
</evidence>
<keyword evidence="1" id="KW-0134">Cell wall</keyword>
<evidence type="ECO:0000256" key="5">
    <source>
        <dbReference type="SAM" id="MobiDB-lite"/>
    </source>
</evidence>
<dbReference type="Pfam" id="PF00746">
    <property type="entry name" value="Gram_pos_anchor"/>
    <property type="match status" value="1"/>
</dbReference>
<keyword evidence="4" id="KW-0572">Peptidoglycan-anchor</keyword>
<organism evidence="9 10">
    <name type="scientific">Actinomyces weissii</name>
    <dbReference type="NCBI Taxonomy" id="675090"/>
    <lineage>
        <taxon>Bacteria</taxon>
        <taxon>Bacillati</taxon>
        <taxon>Actinomycetota</taxon>
        <taxon>Actinomycetes</taxon>
        <taxon>Actinomycetales</taxon>
        <taxon>Actinomycetaceae</taxon>
        <taxon>Actinomyces</taxon>
    </lineage>
</organism>
<gene>
    <name evidence="9" type="ORF">JG540_02345</name>
</gene>
<dbReference type="GO" id="GO:0005975">
    <property type="term" value="P:carbohydrate metabolic process"/>
    <property type="evidence" value="ECO:0007669"/>
    <property type="project" value="UniProtKB-ARBA"/>
</dbReference>
<dbReference type="InterPro" id="IPR026466">
    <property type="entry name" value="Fim_isopep_form_D2_dom"/>
</dbReference>
<feature type="signal peptide" evidence="7">
    <location>
        <begin position="1"/>
        <end position="32"/>
    </location>
</feature>
<dbReference type="AlphaFoldDB" id="A0A7T7MA60"/>
<evidence type="ECO:0000313" key="10">
    <source>
        <dbReference type="Proteomes" id="UP000595895"/>
    </source>
</evidence>
<evidence type="ECO:0000256" key="2">
    <source>
        <dbReference type="ARBA" id="ARBA00022525"/>
    </source>
</evidence>
<dbReference type="EMBL" id="CP066802">
    <property type="protein sequence ID" value="QQM67743.1"/>
    <property type="molecule type" value="Genomic_DNA"/>
</dbReference>
<dbReference type="Gene3D" id="2.60.40.10">
    <property type="entry name" value="Immunoglobulins"/>
    <property type="match status" value="2"/>
</dbReference>
<keyword evidence="6" id="KW-0472">Membrane</keyword>
<accession>A0A7T7MA60</accession>
<dbReference type="RefSeq" id="WP_200276708.1">
    <property type="nucleotide sequence ID" value="NZ_CP066802.1"/>
</dbReference>
<keyword evidence="6" id="KW-1133">Transmembrane helix</keyword>
<evidence type="ECO:0000256" key="1">
    <source>
        <dbReference type="ARBA" id="ARBA00022512"/>
    </source>
</evidence>
<dbReference type="KEGG" id="awe:JG540_02345"/>
<evidence type="ECO:0000256" key="3">
    <source>
        <dbReference type="ARBA" id="ARBA00022729"/>
    </source>
</evidence>
<evidence type="ECO:0000259" key="8">
    <source>
        <dbReference type="PROSITE" id="PS50847"/>
    </source>
</evidence>
<feature type="chain" id="PRO_5032588998" evidence="7">
    <location>
        <begin position="33"/>
        <end position="583"/>
    </location>
</feature>
<evidence type="ECO:0000256" key="4">
    <source>
        <dbReference type="ARBA" id="ARBA00023088"/>
    </source>
</evidence>
<keyword evidence="2" id="KW-0964">Secreted</keyword>
<feature type="transmembrane region" description="Helical" evidence="6">
    <location>
        <begin position="556"/>
        <end position="576"/>
    </location>
</feature>
<dbReference type="Proteomes" id="UP000595895">
    <property type="component" value="Chromosome"/>
</dbReference>
<dbReference type="InterPro" id="IPR013783">
    <property type="entry name" value="Ig-like_fold"/>
</dbReference>
<dbReference type="NCBIfam" id="NF033902">
    <property type="entry name" value="iso_D2_wall_anc"/>
    <property type="match status" value="1"/>
</dbReference>
<proteinExistence type="predicted"/>
<dbReference type="PROSITE" id="PS50847">
    <property type="entry name" value="GRAM_POS_ANCHORING"/>
    <property type="match status" value="1"/>
</dbReference>
<keyword evidence="10" id="KW-1185">Reference proteome</keyword>
<dbReference type="InterPro" id="IPR048052">
    <property type="entry name" value="FM1-like"/>
</dbReference>
<keyword evidence="6" id="KW-0812">Transmembrane</keyword>
<name>A0A7T7MA60_9ACTO</name>
<evidence type="ECO:0000256" key="6">
    <source>
        <dbReference type="SAM" id="Phobius"/>
    </source>
</evidence>
<dbReference type="NCBIfam" id="TIGR04226">
    <property type="entry name" value="RrgB_K2N_iso_D2"/>
    <property type="match status" value="1"/>
</dbReference>
<feature type="region of interest" description="Disordered" evidence="5">
    <location>
        <begin position="358"/>
        <end position="404"/>
    </location>
</feature>
<keyword evidence="3 7" id="KW-0732">Signal</keyword>